<feature type="transmembrane region" description="Helical" evidence="7">
    <location>
        <begin position="98"/>
        <end position="117"/>
    </location>
</feature>
<dbReference type="GO" id="GO:0005886">
    <property type="term" value="C:plasma membrane"/>
    <property type="evidence" value="ECO:0007669"/>
    <property type="project" value="UniProtKB-SubCell"/>
</dbReference>
<feature type="transmembrane region" description="Helical" evidence="7">
    <location>
        <begin position="152"/>
        <end position="173"/>
    </location>
</feature>
<dbReference type="Gene3D" id="1.20.1250.20">
    <property type="entry name" value="MFS general substrate transporter like domains"/>
    <property type="match status" value="2"/>
</dbReference>
<evidence type="ECO:0000256" key="2">
    <source>
        <dbReference type="ARBA" id="ARBA00022448"/>
    </source>
</evidence>
<dbReference type="PANTHER" id="PTHR42718:SF9">
    <property type="entry name" value="MAJOR FACILITATOR SUPERFAMILY MULTIDRUG TRANSPORTER MFSC"/>
    <property type="match status" value="1"/>
</dbReference>
<evidence type="ECO:0000256" key="4">
    <source>
        <dbReference type="ARBA" id="ARBA00022989"/>
    </source>
</evidence>
<evidence type="ECO:0000313" key="10">
    <source>
        <dbReference type="Proteomes" id="UP000323380"/>
    </source>
</evidence>
<dbReference type="InterPro" id="IPR036259">
    <property type="entry name" value="MFS_trans_sf"/>
</dbReference>
<keyword evidence="2" id="KW-0813">Transport</keyword>
<reference evidence="9 10" key="1">
    <citation type="submission" date="2019-08" db="EMBL/GenBank/DDBJ databases">
        <title>Actinomadura sp. nov. CYP1-5 isolated from mountain soil.</title>
        <authorList>
            <person name="Songsumanus A."/>
            <person name="Kuncharoen N."/>
            <person name="Kudo T."/>
            <person name="Yuki M."/>
            <person name="Igarashi Y."/>
            <person name="Tanasupawat S."/>
        </authorList>
    </citation>
    <scope>NUCLEOTIDE SEQUENCE [LARGE SCALE GENOMIC DNA]</scope>
    <source>
        <strain evidence="9 10">JCM 14158</strain>
    </source>
</reference>
<feature type="transmembrane region" description="Helical" evidence="7">
    <location>
        <begin position="286"/>
        <end position="309"/>
    </location>
</feature>
<evidence type="ECO:0000256" key="3">
    <source>
        <dbReference type="ARBA" id="ARBA00022692"/>
    </source>
</evidence>
<dbReference type="GO" id="GO:0022857">
    <property type="term" value="F:transmembrane transporter activity"/>
    <property type="evidence" value="ECO:0007669"/>
    <property type="project" value="InterPro"/>
</dbReference>
<feature type="transmembrane region" description="Helical" evidence="7">
    <location>
        <begin position="455"/>
        <end position="477"/>
    </location>
</feature>
<evidence type="ECO:0000259" key="8">
    <source>
        <dbReference type="PROSITE" id="PS50850"/>
    </source>
</evidence>
<protein>
    <submittedName>
        <fullName evidence="9">MFS transporter</fullName>
    </submittedName>
</protein>
<comment type="caution">
    <text evidence="9">The sequence shown here is derived from an EMBL/GenBank/DDBJ whole genome shotgun (WGS) entry which is preliminary data.</text>
</comment>
<feature type="region of interest" description="Disordered" evidence="6">
    <location>
        <begin position="1"/>
        <end position="25"/>
    </location>
</feature>
<feature type="transmembrane region" description="Helical" evidence="7">
    <location>
        <begin position="321"/>
        <end position="343"/>
    </location>
</feature>
<evidence type="ECO:0000256" key="7">
    <source>
        <dbReference type="SAM" id="Phobius"/>
    </source>
</evidence>
<feature type="transmembrane region" description="Helical" evidence="7">
    <location>
        <begin position="241"/>
        <end position="265"/>
    </location>
</feature>
<proteinExistence type="predicted"/>
<evidence type="ECO:0000256" key="5">
    <source>
        <dbReference type="ARBA" id="ARBA00023136"/>
    </source>
</evidence>
<dbReference type="AlphaFoldDB" id="A0A5D0NDU1"/>
<keyword evidence="10" id="KW-1185">Reference proteome</keyword>
<feature type="transmembrane region" description="Helical" evidence="7">
    <location>
        <begin position="185"/>
        <end position="204"/>
    </location>
</feature>
<dbReference type="InterPro" id="IPR020846">
    <property type="entry name" value="MFS_dom"/>
</dbReference>
<evidence type="ECO:0000256" key="1">
    <source>
        <dbReference type="ARBA" id="ARBA00004651"/>
    </source>
</evidence>
<feature type="domain" description="Major facilitator superfamily (MFS) profile" evidence="8">
    <location>
        <begin position="32"/>
        <end position="482"/>
    </location>
</feature>
<comment type="subcellular location">
    <subcellularLocation>
        <location evidence="1">Cell membrane</location>
        <topology evidence="1">Multi-pass membrane protein</topology>
    </subcellularLocation>
</comment>
<feature type="transmembrane region" description="Helical" evidence="7">
    <location>
        <begin position="381"/>
        <end position="409"/>
    </location>
</feature>
<dbReference type="Proteomes" id="UP000323380">
    <property type="component" value="Unassembled WGS sequence"/>
</dbReference>
<gene>
    <name evidence="9" type="ORF">FXF69_32600</name>
</gene>
<feature type="transmembrane region" description="Helical" evidence="7">
    <location>
        <begin position="31"/>
        <end position="55"/>
    </location>
</feature>
<evidence type="ECO:0000313" key="9">
    <source>
        <dbReference type="EMBL" id="TYB42532.1"/>
    </source>
</evidence>
<keyword evidence="4 7" id="KW-1133">Transmembrane helix</keyword>
<feature type="transmembrane region" description="Helical" evidence="7">
    <location>
        <begin position="67"/>
        <end position="86"/>
    </location>
</feature>
<keyword evidence="5 7" id="KW-0472">Membrane</keyword>
<feature type="transmembrane region" description="Helical" evidence="7">
    <location>
        <begin position="421"/>
        <end position="443"/>
    </location>
</feature>
<dbReference type="PANTHER" id="PTHR42718">
    <property type="entry name" value="MAJOR FACILITATOR SUPERFAMILY MULTIDRUG TRANSPORTER MFSC"/>
    <property type="match status" value="1"/>
</dbReference>
<keyword evidence="3 7" id="KW-0812">Transmembrane</keyword>
<dbReference type="EMBL" id="VSFG01000008">
    <property type="protein sequence ID" value="TYB42532.1"/>
    <property type="molecule type" value="Genomic_DNA"/>
</dbReference>
<name>A0A5D0NDU1_9ACTN</name>
<sequence>MHTPAAGRRGQDGRHHVDHPKHAGAAGRPGGIVAVLAVAGVIAALMQTLVVPLIGELPKLLHTSASNASWAVTATLLAGAVAVPSTGRLADLHGKRRMLLACTVPLIAGSVLCAVAGSLAPMVVGRCLQGMGMGIVPLGISAMRDLLPPERLGSSIALMSSSLGIGGALGLPLSAAVAENASWRALFWGAAALSVLIAALIWWVVPAVPRRAAGRFDVPGAVGLGAGLVCLLLGVSKGADWGWTSGTTLGLFAAAAAILLVWAWWELRSADPLVDLRVTVGRQVGLTNAASVLVGFAMYAQSLIVMQLLQLPEATGYGLGQSMLAAGLWMAPAGLMMMAVSPLGARLSQARGPKVTLCAGSLVIALGYGMSIGLLGSTWGVLALTCVINAGVGLAYGAMPALIMGAVPLSETGAANSFNTVMRSIGTSVSAAVVGVVLAQMTTDLGGHALPSENGFHAGMLIAGAGALAGAVVTLALPGGRARRAAAGGEVPAEAPART</sequence>
<evidence type="ECO:0000256" key="6">
    <source>
        <dbReference type="SAM" id="MobiDB-lite"/>
    </source>
</evidence>
<accession>A0A5D0NDU1</accession>
<dbReference type="CDD" id="cd17504">
    <property type="entry name" value="MFS_MMR_MDR_like"/>
    <property type="match status" value="1"/>
</dbReference>
<dbReference type="InterPro" id="IPR011701">
    <property type="entry name" value="MFS"/>
</dbReference>
<dbReference type="SUPFAM" id="SSF103473">
    <property type="entry name" value="MFS general substrate transporter"/>
    <property type="match status" value="1"/>
</dbReference>
<organism evidence="9 10">
    <name type="scientific">Actinomadura chibensis</name>
    <dbReference type="NCBI Taxonomy" id="392828"/>
    <lineage>
        <taxon>Bacteria</taxon>
        <taxon>Bacillati</taxon>
        <taxon>Actinomycetota</taxon>
        <taxon>Actinomycetes</taxon>
        <taxon>Streptosporangiales</taxon>
        <taxon>Thermomonosporaceae</taxon>
        <taxon>Actinomadura</taxon>
    </lineage>
</organism>
<dbReference type="PROSITE" id="PS50850">
    <property type="entry name" value="MFS"/>
    <property type="match status" value="1"/>
</dbReference>
<dbReference type="Pfam" id="PF07690">
    <property type="entry name" value="MFS_1"/>
    <property type="match status" value="1"/>
</dbReference>
<dbReference type="STRING" id="1220554.GCA_001552135_01665"/>
<feature type="transmembrane region" description="Helical" evidence="7">
    <location>
        <begin position="355"/>
        <end position="375"/>
    </location>
</feature>